<dbReference type="PANTHER" id="PTHR19848">
    <property type="entry name" value="WD40 REPEAT PROTEIN"/>
    <property type="match status" value="1"/>
</dbReference>
<dbReference type="KEGG" id="plon:Pla110_21980"/>
<keyword evidence="5" id="KW-1133">Transmembrane helix</keyword>
<feature type="repeat" description="WD" evidence="3">
    <location>
        <begin position="485"/>
        <end position="518"/>
    </location>
</feature>
<dbReference type="Pfam" id="PF00400">
    <property type="entry name" value="WD40"/>
    <property type="match status" value="3"/>
</dbReference>
<dbReference type="InterPro" id="IPR015943">
    <property type="entry name" value="WD40/YVTN_repeat-like_dom_sf"/>
</dbReference>
<dbReference type="PROSITE" id="PS50294">
    <property type="entry name" value="WD_REPEATS_REGION"/>
    <property type="match status" value="2"/>
</dbReference>
<evidence type="ECO:0000256" key="3">
    <source>
        <dbReference type="PROSITE-ProRule" id="PRU00221"/>
    </source>
</evidence>
<dbReference type="PROSITE" id="PS00678">
    <property type="entry name" value="WD_REPEATS_1"/>
    <property type="match status" value="1"/>
</dbReference>
<keyword evidence="5" id="KW-0812">Transmembrane</keyword>
<gene>
    <name evidence="6" type="ORF">Pla110_21980</name>
</gene>
<dbReference type="RefSeq" id="WP_144995745.1">
    <property type="nucleotide sequence ID" value="NZ_CP036281.1"/>
</dbReference>
<evidence type="ECO:0000256" key="2">
    <source>
        <dbReference type="ARBA" id="ARBA00022737"/>
    </source>
</evidence>
<keyword evidence="1 3" id="KW-0853">WD repeat</keyword>
<evidence type="ECO:0000256" key="4">
    <source>
        <dbReference type="SAM" id="MobiDB-lite"/>
    </source>
</evidence>
<evidence type="ECO:0000313" key="7">
    <source>
        <dbReference type="Proteomes" id="UP000317178"/>
    </source>
</evidence>
<feature type="region of interest" description="Disordered" evidence="4">
    <location>
        <begin position="176"/>
        <end position="198"/>
    </location>
</feature>
<dbReference type="PROSITE" id="PS50082">
    <property type="entry name" value="WD_REPEATS_2"/>
    <property type="match status" value="2"/>
</dbReference>
<name>A0A518CMM1_9PLAN</name>
<keyword evidence="5" id="KW-0472">Membrane</keyword>
<protein>
    <submittedName>
        <fullName evidence="6">WD domain, G-beta repeat</fullName>
    </submittedName>
</protein>
<organism evidence="6 7">
    <name type="scientific">Polystyrenella longa</name>
    <dbReference type="NCBI Taxonomy" id="2528007"/>
    <lineage>
        <taxon>Bacteria</taxon>
        <taxon>Pseudomonadati</taxon>
        <taxon>Planctomycetota</taxon>
        <taxon>Planctomycetia</taxon>
        <taxon>Planctomycetales</taxon>
        <taxon>Planctomycetaceae</taxon>
        <taxon>Polystyrenella</taxon>
    </lineage>
</organism>
<dbReference type="Gene3D" id="2.130.10.10">
    <property type="entry name" value="YVTN repeat-like/Quinoprotein amine dehydrogenase"/>
    <property type="match status" value="2"/>
</dbReference>
<dbReference type="Proteomes" id="UP000317178">
    <property type="component" value="Chromosome"/>
</dbReference>
<accession>A0A518CMM1</accession>
<keyword evidence="2" id="KW-0677">Repeat</keyword>
<dbReference type="InterPro" id="IPR019775">
    <property type="entry name" value="WD40_repeat_CS"/>
</dbReference>
<dbReference type="InterPro" id="IPR011047">
    <property type="entry name" value="Quinoprotein_ADH-like_sf"/>
</dbReference>
<sequence length="719" mass="80430">MIPDPFNRSNLDPYSVWLGIPAHKRPPTYFDLLHLSPKVNDRETIKLAAKRQKSVVDSFRGSEHEEWAARISYEINEATVCLLDPTLRRSYRNRLRNAARKGKLYSANVKESIPAYIYRQIVGEESGITREFAGVMLVLTTAILVTLVVSFLLPWGSLPEIARERRGVHVDDVAAQPPKDVGEKAPNPMVPAKASDNAPVEKIAETEQVGEVRVFQGHQQAINSVAFSPDGMLIASGSDDKTVRVWDVKTGMSIWTASPFGTRVLKVLFSPDGKKLLACDRKELYEFESRKGKVLETFEIGMSDYVDISRDGRLLLKAHKQGALVVFDLDQKNQILNQERNWGTAIATFDPSGEHIIYGEYGLDRQNLKSKNIQKRLIKQLGYFEGLDVSPDGRILATGSGKLWEDNQNKLGNCLVRLWNLYDGSEVKQFSEHSDWVRAVAFSPSGQHLLSGGGGTPNDWHGHRAGADRKLRLWNVNPPKLNKEFDGHRAGILSVCFSPDGQYALSGSADKTLRLWKLPDELPMAIARKSNTPQSKAALQEKKNTTPPVTTVTYTFENRDSLRPFRCSGRYNIKGGGGLEFRKPENANLPHSKAVSASEFTYPITANFQVYALSDATYDVWPGLFESLTFYWGNYYNTVTNIKVGPDMRTVRNRKIMAGKPYQIELSVDENRLFKISIDGELIHQEVVNNNVKLQGPIVLGGGIGHVVYKKVTVTGREL</sequence>
<dbReference type="AlphaFoldDB" id="A0A518CMM1"/>
<dbReference type="SUPFAM" id="SSF50998">
    <property type="entry name" value="Quinoprotein alcohol dehydrogenase-like"/>
    <property type="match status" value="1"/>
</dbReference>
<evidence type="ECO:0000256" key="1">
    <source>
        <dbReference type="ARBA" id="ARBA00022574"/>
    </source>
</evidence>
<proteinExistence type="predicted"/>
<dbReference type="OrthoDB" id="277950at2"/>
<reference evidence="6 7" key="1">
    <citation type="submission" date="2019-02" db="EMBL/GenBank/DDBJ databases">
        <title>Deep-cultivation of Planctomycetes and their phenomic and genomic characterization uncovers novel biology.</title>
        <authorList>
            <person name="Wiegand S."/>
            <person name="Jogler M."/>
            <person name="Boedeker C."/>
            <person name="Pinto D."/>
            <person name="Vollmers J."/>
            <person name="Rivas-Marin E."/>
            <person name="Kohn T."/>
            <person name="Peeters S.H."/>
            <person name="Heuer A."/>
            <person name="Rast P."/>
            <person name="Oberbeckmann S."/>
            <person name="Bunk B."/>
            <person name="Jeske O."/>
            <person name="Meyerdierks A."/>
            <person name="Storesund J.E."/>
            <person name="Kallscheuer N."/>
            <person name="Luecker S."/>
            <person name="Lage O.M."/>
            <person name="Pohl T."/>
            <person name="Merkel B.J."/>
            <person name="Hornburger P."/>
            <person name="Mueller R.-W."/>
            <person name="Bruemmer F."/>
            <person name="Labrenz M."/>
            <person name="Spormann A.M."/>
            <person name="Op den Camp H."/>
            <person name="Overmann J."/>
            <person name="Amann R."/>
            <person name="Jetten M.S.M."/>
            <person name="Mascher T."/>
            <person name="Medema M.H."/>
            <person name="Devos D.P."/>
            <person name="Kaster A.-K."/>
            <person name="Ovreas L."/>
            <person name="Rohde M."/>
            <person name="Galperin M.Y."/>
            <person name="Jogler C."/>
        </authorList>
    </citation>
    <scope>NUCLEOTIDE SEQUENCE [LARGE SCALE GENOMIC DNA]</scope>
    <source>
        <strain evidence="6 7">Pla110</strain>
    </source>
</reference>
<dbReference type="PANTHER" id="PTHR19848:SF8">
    <property type="entry name" value="F-BOX AND WD REPEAT DOMAIN CONTAINING 7"/>
    <property type="match status" value="1"/>
</dbReference>
<dbReference type="CDD" id="cd00200">
    <property type="entry name" value="WD40"/>
    <property type="match status" value="1"/>
</dbReference>
<dbReference type="SMART" id="SM00320">
    <property type="entry name" value="WD40"/>
    <property type="match status" value="4"/>
</dbReference>
<dbReference type="InterPro" id="IPR001680">
    <property type="entry name" value="WD40_rpt"/>
</dbReference>
<feature type="transmembrane region" description="Helical" evidence="5">
    <location>
        <begin position="132"/>
        <end position="155"/>
    </location>
</feature>
<dbReference type="EMBL" id="CP036281">
    <property type="protein sequence ID" value="QDU80468.1"/>
    <property type="molecule type" value="Genomic_DNA"/>
</dbReference>
<feature type="repeat" description="WD" evidence="3">
    <location>
        <begin position="215"/>
        <end position="256"/>
    </location>
</feature>
<keyword evidence="7" id="KW-1185">Reference proteome</keyword>
<evidence type="ECO:0000313" key="6">
    <source>
        <dbReference type="EMBL" id="QDU80468.1"/>
    </source>
</evidence>
<evidence type="ECO:0000256" key="5">
    <source>
        <dbReference type="SAM" id="Phobius"/>
    </source>
</evidence>